<dbReference type="KEGG" id="dpn:BCB69_04765"/>
<evidence type="ECO:0000256" key="5">
    <source>
        <dbReference type="ARBA" id="ARBA00022801"/>
    </source>
</evidence>
<dbReference type="GO" id="GO:0046872">
    <property type="term" value="F:metal ion binding"/>
    <property type="evidence" value="ECO:0007669"/>
    <property type="project" value="UniProtKB-KW"/>
</dbReference>
<sequence length="156" mass="17942">MNDTSLIYPINENGEILLGKKKRGMGVQKWNGFGGKVKEGETMRQCAVRELYEECGLLANKDDLEIVADLYFRNIEGMEWSHAGIVYIVRKWKGTPLCSDEMEPQWFSADTLPFESMWEADIHWLPMILNGQKIRGIITFDGDGETVINYDFLEIK</sequence>
<comment type="catalytic activity">
    <reaction evidence="8">
        <text>2-oxo-dATP + H2O = 2-oxo-dAMP + diphosphate + H(+)</text>
        <dbReference type="Rhea" id="RHEA:31583"/>
        <dbReference type="ChEBI" id="CHEBI:15377"/>
        <dbReference type="ChEBI" id="CHEBI:15378"/>
        <dbReference type="ChEBI" id="CHEBI:33019"/>
        <dbReference type="ChEBI" id="CHEBI:63212"/>
        <dbReference type="ChEBI" id="CHEBI:77897"/>
        <dbReference type="EC" id="3.6.1.56"/>
    </reaction>
    <physiologicalReaction direction="left-to-right" evidence="8">
        <dbReference type="Rhea" id="RHEA:31584"/>
    </physiologicalReaction>
</comment>
<dbReference type="SUPFAM" id="SSF55811">
    <property type="entry name" value="Nudix"/>
    <property type="match status" value="1"/>
</dbReference>
<comment type="catalytic activity">
    <reaction evidence="9">
        <text>8-oxo-dGTP + H2O = 8-oxo-dGMP + diphosphate + H(+)</text>
        <dbReference type="Rhea" id="RHEA:31575"/>
        <dbReference type="ChEBI" id="CHEBI:15377"/>
        <dbReference type="ChEBI" id="CHEBI:15378"/>
        <dbReference type="ChEBI" id="CHEBI:33019"/>
        <dbReference type="ChEBI" id="CHEBI:63224"/>
        <dbReference type="ChEBI" id="CHEBI:77896"/>
    </reaction>
    <physiologicalReaction direction="left-to-right" evidence="9">
        <dbReference type="Rhea" id="RHEA:31576"/>
    </physiologicalReaction>
</comment>
<dbReference type="InterPro" id="IPR003563">
    <property type="entry name" value="8ODP"/>
</dbReference>
<dbReference type="EMBL" id="CP017037">
    <property type="protein sequence ID" value="AOH39321.1"/>
    <property type="molecule type" value="Genomic_DNA"/>
</dbReference>
<proteinExistence type="inferred from homology"/>
<dbReference type="Proteomes" id="UP000094757">
    <property type="component" value="Chromosome"/>
</dbReference>
<organism evidence="23 24">
    <name type="scientific">Dialister pneumosintes</name>
    <dbReference type="NCBI Taxonomy" id="39950"/>
    <lineage>
        <taxon>Bacteria</taxon>
        <taxon>Bacillati</taxon>
        <taxon>Bacillota</taxon>
        <taxon>Negativicutes</taxon>
        <taxon>Veillonellales</taxon>
        <taxon>Veillonellaceae</taxon>
        <taxon>Dialister</taxon>
    </lineage>
</organism>
<dbReference type="InterPro" id="IPR015797">
    <property type="entry name" value="NUDIX_hydrolase-like_dom_sf"/>
</dbReference>
<comment type="cofactor">
    <cofactor evidence="1">
        <name>Mg(2+)</name>
        <dbReference type="ChEBI" id="CHEBI:18420"/>
    </cofactor>
</comment>
<dbReference type="InterPro" id="IPR000086">
    <property type="entry name" value="NUDIX_hydrolase_dom"/>
</dbReference>
<dbReference type="RefSeq" id="WP_069177163.1">
    <property type="nucleotide sequence ID" value="NZ_CP017037.1"/>
</dbReference>
<evidence type="ECO:0000256" key="11">
    <source>
        <dbReference type="ARBA" id="ARBA00026103"/>
    </source>
</evidence>
<comment type="function">
    <text evidence="21">Oxidized purine nucleoside triphosphate hydrolase which is a prominent sanitizer of the oxidized nucleotide pool. Catalyzes the hydrolysis of 2-oxo-dATP (2-hydroxy-dATP) into 2-oxo-dAMP. Also has a significant hydrolase activity toward 2-oxo-ATP, 8-oxo-dGTP and 8-oxo-dATP. Through the hydrolysis of oxidized purine nucleoside triphosphates, prevents their incorporation into DNA and the subsequent transversions A:T to C:G and G:C to T:A. Also catalyzes the hydrolysis of methylated purine nucleoside triphosphate preventing their integration into DNA. Through this antimutagenic activity protects cells from oxidative stress.</text>
</comment>
<evidence type="ECO:0000256" key="7">
    <source>
        <dbReference type="ARBA" id="ARBA00024448"/>
    </source>
</evidence>
<feature type="domain" description="Nudix hydrolase" evidence="22">
    <location>
        <begin position="1"/>
        <end position="130"/>
    </location>
</feature>
<keyword evidence="5" id="KW-0378">Hydrolase</keyword>
<evidence type="ECO:0000256" key="14">
    <source>
        <dbReference type="ARBA" id="ARBA00030634"/>
    </source>
</evidence>
<evidence type="ECO:0000256" key="19">
    <source>
        <dbReference type="ARBA" id="ARBA00048894"/>
    </source>
</evidence>
<comment type="catalytic activity">
    <reaction evidence="19">
        <text>O(6)-methyl-dGTP + H2O = O(6)-methyl-dGMP + diphosphate + H(+)</text>
        <dbReference type="Rhea" id="RHEA:67600"/>
        <dbReference type="ChEBI" id="CHEBI:15377"/>
        <dbReference type="ChEBI" id="CHEBI:15378"/>
        <dbReference type="ChEBI" id="CHEBI:33019"/>
        <dbReference type="ChEBI" id="CHEBI:169974"/>
        <dbReference type="ChEBI" id="CHEBI:169975"/>
    </reaction>
    <physiologicalReaction direction="left-to-right" evidence="19">
        <dbReference type="Rhea" id="RHEA:67601"/>
    </physiologicalReaction>
</comment>
<evidence type="ECO:0000256" key="8">
    <source>
        <dbReference type="ARBA" id="ARBA00024459"/>
    </source>
</evidence>
<evidence type="ECO:0000256" key="1">
    <source>
        <dbReference type="ARBA" id="ARBA00001946"/>
    </source>
</evidence>
<evidence type="ECO:0000256" key="18">
    <source>
        <dbReference type="ARBA" id="ARBA00048002"/>
    </source>
</evidence>
<evidence type="ECO:0000256" key="17">
    <source>
        <dbReference type="ARBA" id="ARBA00032071"/>
    </source>
</evidence>
<dbReference type="PRINTS" id="PR01403">
    <property type="entry name" value="8OXTPHPHTASE"/>
</dbReference>
<dbReference type="GO" id="GO:0008828">
    <property type="term" value="F:dATP diphosphatase activity"/>
    <property type="evidence" value="ECO:0007669"/>
    <property type="project" value="UniProtKB-EC"/>
</dbReference>
<dbReference type="PROSITE" id="PS51462">
    <property type="entry name" value="NUDIX"/>
    <property type="match status" value="1"/>
</dbReference>
<evidence type="ECO:0000256" key="4">
    <source>
        <dbReference type="ARBA" id="ARBA00022723"/>
    </source>
</evidence>
<keyword evidence="6" id="KW-0460">Magnesium</keyword>
<evidence type="ECO:0000256" key="21">
    <source>
        <dbReference type="ARBA" id="ARBA00053094"/>
    </source>
</evidence>
<evidence type="ECO:0000256" key="13">
    <source>
        <dbReference type="ARBA" id="ARBA00029673"/>
    </source>
</evidence>
<keyword evidence="4" id="KW-0479">Metal-binding</keyword>
<comment type="catalytic activity">
    <reaction evidence="7">
        <text>8-oxo-dATP + H2O = 8-oxo-dAMP + diphosphate + H(+)</text>
        <dbReference type="Rhea" id="RHEA:65396"/>
        <dbReference type="ChEBI" id="CHEBI:15377"/>
        <dbReference type="ChEBI" id="CHEBI:15378"/>
        <dbReference type="ChEBI" id="CHEBI:33019"/>
        <dbReference type="ChEBI" id="CHEBI:71361"/>
        <dbReference type="ChEBI" id="CHEBI:172871"/>
    </reaction>
    <physiologicalReaction direction="left-to-right" evidence="7">
        <dbReference type="Rhea" id="RHEA:65397"/>
    </physiologicalReaction>
</comment>
<evidence type="ECO:0000256" key="20">
    <source>
        <dbReference type="ARBA" id="ARBA00049032"/>
    </source>
</evidence>
<evidence type="ECO:0000256" key="6">
    <source>
        <dbReference type="ARBA" id="ARBA00022842"/>
    </source>
</evidence>
<comment type="catalytic activity">
    <reaction evidence="18">
        <text>N(6)-methyl-ATP + H2O = N(6)-methyl-AMP + diphosphate + H(+)</text>
        <dbReference type="Rhea" id="RHEA:67608"/>
        <dbReference type="ChEBI" id="CHEBI:15377"/>
        <dbReference type="ChEBI" id="CHEBI:15378"/>
        <dbReference type="ChEBI" id="CHEBI:33019"/>
        <dbReference type="ChEBI" id="CHEBI:144842"/>
        <dbReference type="ChEBI" id="CHEBI:172873"/>
    </reaction>
    <physiologicalReaction direction="left-to-right" evidence="18">
        <dbReference type="Rhea" id="RHEA:67609"/>
    </physiologicalReaction>
</comment>
<evidence type="ECO:0000313" key="23">
    <source>
        <dbReference type="EMBL" id="AOH39321.1"/>
    </source>
</evidence>
<gene>
    <name evidence="23" type="ORF">BCB69_04765</name>
</gene>
<dbReference type="EC" id="3.6.1.56" evidence="11"/>
<evidence type="ECO:0000259" key="22">
    <source>
        <dbReference type="PROSITE" id="PS51462"/>
    </source>
</evidence>
<comment type="similarity">
    <text evidence="2">Belongs to the Nudix hydrolase family.</text>
</comment>
<dbReference type="Gene3D" id="3.90.79.10">
    <property type="entry name" value="Nucleoside Triphosphate Pyrophosphohydrolase"/>
    <property type="match status" value="1"/>
</dbReference>
<reference evidence="24" key="1">
    <citation type="submission" date="2016-08" db="EMBL/GenBank/DDBJ databases">
        <authorList>
            <person name="Holder M.E."/>
            <person name="Ajami N.J."/>
            <person name="Petrosino J.F."/>
        </authorList>
    </citation>
    <scope>NUCLEOTIDE SEQUENCE [LARGE SCALE GENOMIC DNA]</scope>
    <source>
        <strain evidence="24">F0677</strain>
    </source>
</reference>
<dbReference type="CDD" id="cd03427">
    <property type="entry name" value="NUDIX_MTH1_Nudt1"/>
    <property type="match status" value="1"/>
</dbReference>
<evidence type="ECO:0000256" key="15">
    <source>
        <dbReference type="ARBA" id="ARBA00030682"/>
    </source>
</evidence>
<evidence type="ECO:0000256" key="10">
    <source>
        <dbReference type="ARBA" id="ARBA00024596"/>
    </source>
</evidence>
<name>A0A1B3WEE3_9FIRM</name>
<dbReference type="AlphaFoldDB" id="A0A1B3WEE3"/>
<dbReference type="GO" id="GO:0042262">
    <property type="term" value="P:DNA protection"/>
    <property type="evidence" value="ECO:0007669"/>
    <property type="project" value="InterPro"/>
</dbReference>
<protein>
    <recommendedName>
        <fullName evidence="12">Oxidized purine nucleoside triphosphate hydrolase</fullName>
        <ecNumber evidence="11">3.6.1.56</ecNumber>
    </recommendedName>
    <alternativeName>
        <fullName evidence="16">2-hydroxy-dATP diphosphatase</fullName>
    </alternativeName>
    <alternativeName>
        <fullName evidence="15">7,8-dihydro-8-oxoguanine triphosphatase</fullName>
    </alternativeName>
    <alternativeName>
        <fullName evidence="14">8-oxo-dGTPase</fullName>
    </alternativeName>
    <alternativeName>
        <fullName evidence="17">Methylated purine nucleoside triphosphate hydrolase</fullName>
    </alternativeName>
    <alternativeName>
        <fullName evidence="13">Nucleoside diphosphate-linked moiety X motif 1</fullName>
    </alternativeName>
</protein>
<dbReference type="PANTHER" id="PTHR43758:SF2">
    <property type="entry name" value="OXIDIZED PURINE NUCLEOSIDE TRIPHOSPHATE HYDROLASE"/>
    <property type="match status" value="1"/>
</dbReference>
<dbReference type="STRING" id="39950.BCB69_04765"/>
<accession>A0A1B3WEE3</accession>
<comment type="catalytic activity">
    <reaction evidence="20">
        <text>N(6)-methyl-dATP + H2O = N(6)-methyl-dAMP + diphosphate + H(+)</text>
        <dbReference type="Rhea" id="RHEA:67604"/>
        <dbReference type="ChEBI" id="CHEBI:15377"/>
        <dbReference type="ChEBI" id="CHEBI:15378"/>
        <dbReference type="ChEBI" id="CHEBI:33019"/>
        <dbReference type="ChEBI" id="CHEBI:169976"/>
        <dbReference type="ChEBI" id="CHEBI:172872"/>
    </reaction>
    <physiologicalReaction direction="left-to-right" evidence="20">
        <dbReference type="Rhea" id="RHEA:67605"/>
    </physiologicalReaction>
</comment>
<evidence type="ECO:0000256" key="12">
    <source>
        <dbReference type="ARBA" id="ARBA00026218"/>
    </source>
</evidence>
<dbReference type="PANTHER" id="PTHR43758">
    <property type="entry name" value="7,8-DIHYDRO-8-OXOGUANINE TRIPHOSPHATASE"/>
    <property type="match status" value="1"/>
</dbReference>
<evidence type="ECO:0000256" key="9">
    <source>
        <dbReference type="ARBA" id="ARBA00024486"/>
    </source>
</evidence>
<evidence type="ECO:0000256" key="16">
    <source>
        <dbReference type="ARBA" id="ARBA00031927"/>
    </source>
</evidence>
<comment type="catalytic activity">
    <reaction evidence="10">
        <text>2-oxo-ATP + H2O = 2-oxo-AMP + diphosphate + H(+)</text>
        <dbReference type="Rhea" id="RHEA:67392"/>
        <dbReference type="ChEBI" id="CHEBI:15377"/>
        <dbReference type="ChEBI" id="CHEBI:15378"/>
        <dbReference type="ChEBI" id="CHEBI:33019"/>
        <dbReference type="ChEBI" id="CHEBI:71395"/>
        <dbReference type="ChEBI" id="CHEBI:172878"/>
    </reaction>
    <physiologicalReaction direction="left-to-right" evidence="10">
        <dbReference type="Rhea" id="RHEA:67393"/>
    </physiologicalReaction>
</comment>
<comment type="subunit">
    <text evidence="3">Monomer.</text>
</comment>
<evidence type="ECO:0000256" key="2">
    <source>
        <dbReference type="ARBA" id="ARBA00005582"/>
    </source>
</evidence>
<dbReference type="PROSITE" id="PS00893">
    <property type="entry name" value="NUDIX_BOX"/>
    <property type="match status" value="1"/>
</dbReference>
<evidence type="ECO:0000256" key="3">
    <source>
        <dbReference type="ARBA" id="ARBA00011245"/>
    </source>
</evidence>
<dbReference type="Pfam" id="PF00293">
    <property type="entry name" value="NUDIX"/>
    <property type="match status" value="1"/>
</dbReference>
<dbReference type="InterPro" id="IPR020084">
    <property type="entry name" value="NUDIX_hydrolase_CS"/>
</dbReference>
<evidence type="ECO:0000313" key="24">
    <source>
        <dbReference type="Proteomes" id="UP000094757"/>
    </source>
</evidence>
<dbReference type="GO" id="GO:0008413">
    <property type="term" value="F:8-oxo-7,8-dihydroguanosine triphosphate pyrophosphatase activity"/>
    <property type="evidence" value="ECO:0007669"/>
    <property type="project" value="InterPro"/>
</dbReference>
<dbReference type="GO" id="GO:0005737">
    <property type="term" value="C:cytoplasm"/>
    <property type="evidence" value="ECO:0007669"/>
    <property type="project" value="TreeGrafter"/>
</dbReference>